<protein>
    <submittedName>
        <fullName evidence="1">Uncharacterized protein</fullName>
    </submittedName>
</protein>
<evidence type="ECO:0000313" key="2">
    <source>
        <dbReference type="Proteomes" id="UP000184514"/>
    </source>
</evidence>
<dbReference type="STRING" id="696762.PFRI_01810"/>
<name>A0A1L9P251_9RHOB</name>
<dbReference type="OrthoDB" id="8069523at2"/>
<comment type="caution">
    <text evidence="1">The sequence shown here is derived from an EMBL/GenBank/DDBJ whole genome shotgun (WGS) entry which is preliminary data.</text>
</comment>
<evidence type="ECO:0000313" key="1">
    <source>
        <dbReference type="EMBL" id="OJI95572.1"/>
    </source>
</evidence>
<keyword evidence="2" id="KW-1185">Reference proteome</keyword>
<dbReference type="RefSeq" id="WP_072628888.1">
    <property type="nucleotide sequence ID" value="NZ_JABBAN010000241.1"/>
</dbReference>
<reference evidence="1 2" key="1">
    <citation type="submission" date="2016-10" db="EMBL/GenBank/DDBJ databases">
        <title>Genome sequence of Planktotalea frisia SH6-1.</title>
        <authorList>
            <person name="Poehlein A."/>
            <person name="Bakenhus I."/>
            <person name="Voget S."/>
            <person name="Brinkhoff T."/>
            <person name="Simon M."/>
        </authorList>
    </citation>
    <scope>NUCLEOTIDE SEQUENCE [LARGE SCALE GENOMIC DNA]</scope>
    <source>
        <strain evidence="1 2">SH6-1</strain>
    </source>
</reference>
<organism evidence="1 2">
    <name type="scientific">Planktotalea frisia</name>
    <dbReference type="NCBI Taxonomy" id="696762"/>
    <lineage>
        <taxon>Bacteria</taxon>
        <taxon>Pseudomonadati</taxon>
        <taxon>Pseudomonadota</taxon>
        <taxon>Alphaproteobacteria</taxon>
        <taxon>Rhodobacterales</taxon>
        <taxon>Paracoccaceae</taxon>
        <taxon>Planktotalea</taxon>
    </lineage>
</organism>
<gene>
    <name evidence="1" type="ORF">PFRI_01810</name>
</gene>
<dbReference type="EMBL" id="MLCB01000014">
    <property type="protein sequence ID" value="OJI95572.1"/>
    <property type="molecule type" value="Genomic_DNA"/>
</dbReference>
<dbReference type="Proteomes" id="UP000184514">
    <property type="component" value="Unassembled WGS sequence"/>
</dbReference>
<dbReference type="AlphaFoldDB" id="A0A1L9P251"/>
<proteinExistence type="predicted"/>
<accession>A0A1L9P251</accession>
<sequence>MDRRSFLIGSSAILTSSFVDKADWFIRNKNAVVPLEAVKEARDKLYFVSVGENCFDLRLGTPELDCPELSYRQWLSKYENPENINFLAERQITEANLQRAMGWHGIEADQLDDVVPFKLYEREWELNDSSFAKAYKYLRDLDLTNNNSVTGSKLGNLDFMHEHEMENGYTVGVKSEDPLTASLLQARLIELGHNVAVEIVSK</sequence>